<evidence type="ECO:0008006" key="3">
    <source>
        <dbReference type="Google" id="ProtNLM"/>
    </source>
</evidence>
<dbReference type="STRING" id="926566.Terro_1459"/>
<organism evidence="1 2">
    <name type="scientific">Terriglobus roseus (strain DSM 18391 / NRRL B-41598 / KBS 63)</name>
    <dbReference type="NCBI Taxonomy" id="926566"/>
    <lineage>
        <taxon>Bacteria</taxon>
        <taxon>Pseudomonadati</taxon>
        <taxon>Acidobacteriota</taxon>
        <taxon>Terriglobia</taxon>
        <taxon>Terriglobales</taxon>
        <taxon>Acidobacteriaceae</taxon>
        <taxon>Terriglobus</taxon>
    </lineage>
</organism>
<dbReference type="HOGENOM" id="CLU_419066_0_0_0"/>
<dbReference type="Proteomes" id="UP000006056">
    <property type="component" value="Chromosome"/>
</dbReference>
<evidence type="ECO:0000313" key="2">
    <source>
        <dbReference type="Proteomes" id="UP000006056"/>
    </source>
</evidence>
<proteinExistence type="predicted"/>
<reference evidence="1 2" key="1">
    <citation type="submission" date="2012-06" db="EMBL/GenBank/DDBJ databases">
        <title>Complete genome of Terriglobus roseus DSM 18391.</title>
        <authorList>
            <consortium name="US DOE Joint Genome Institute (JGI-PGF)"/>
            <person name="Lucas S."/>
            <person name="Copeland A."/>
            <person name="Lapidus A."/>
            <person name="Glavina del Rio T."/>
            <person name="Dalin E."/>
            <person name="Tice H."/>
            <person name="Bruce D."/>
            <person name="Goodwin L."/>
            <person name="Pitluck S."/>
            <person name="Peters L."/>
            <person name="Mikhailova N."/>
            <person name="Munk A.C.C."/>
            <person name="Kyrpides N."/>
            <person name="Mavromatis K."/>
            <person name="Ivanova N."/>
            <person name="Brettin T."/>
            <person name="Detter J.C."/>
            <person name="Han C."/>
            <person name="Larimer F."/>
            <person name="Land M."/>
            <person name="Hauser L."/>
            <person name="Markowitz V."/>
            <person name="Cheng J.-F."/>
            <person name="Hugenholtz P."/>
            <person name="Woyke T."/>
            <person name="Wu D."/>
            <person name="Brambilla E."/>
            <person name="Klenk H.-P."/>
            <person name="Eisen J.A."/>
        </authorList>
    </citation>
    <scope>NUCLEOTIDE SEQUENCE [LARGE SCALE GENOMIC DNA]</scope>
    <source>
        <strain evidence="2">DSM 18391 / NRRL B-41598 / KBS 63</strain>
    </source>
</reference>
<protein>
    <recommendedName>
        <fullName evidence="3">Capsule assembly protein Wzi</fullName>
    </recommendedName>
</protein>
<name>I3ZEU8_TERRK</name>
<dbReference type="EMBL" id="CP003379">
    <property type="protein sequence ID" value="AFL87766.1"/>
    <property type="molecule type" value="Genomic_DNA"/>
</dbReference>
<dbReference type="InterPro" id="IPR038636">
    <property type="entry name" value="Wzi_sf"/>
</dbReference>
<gene>
    <name evidence="1" type="ordered locus">Terro_1459</name>
</gene>
<dbReference type="InterPro" id="IPR026950">
    <property type="entry name" value="Caps_assemb_Wzi"/>
</dbReference>
<accession>I3ZEU8</accession>
<dbReference type="KEGG" id="trs:Terro_1459"/>
<dbReference type="OrthoDB" id="101884at2"/>
<dbReference type="eggNOG" id="COG3170">
    <property type="taxonomic scope" value="Bacteria"/>
</dbReference>
<dbReference type="Pfam" id="PF14052">
    <property type="entry name" value="Caps_assemb_Wzi"/>
    <property type="match status" value="1"/>
</dbReference>
<dbReference type="AlphaFoldDB" id="I3ZEU8"/>
<evidence type="ECO:0000313" key="1">
    <source>
        <dbReference type="EMBL" id="AFL87766.1"/>
    </source>
</evidence>
<dbReference type="Gene3D" id="2.40.160.130">
    <property type="entry name" value="Capsule assembly protein Wzi"/>
    <property type="match status" value="1"/>
</dbReference>
<keyword evidence="2" id="KW-1185">Reference proteome</keyword>
<sequence>MPPASSSASAGAQTAVTTAPVTQPVVARTGYTQDGETVPTGEWLSSPYIPMDSWMYPALLRLYSMGYLDTAFLSLRPWTRRSVLHMLDLSESDIRYNGDEQAEELLDKLYYELRDEPSSNSLPFKKRGLVYGLSSAYVGARVVGGTVLRDSYHLGQTFNNDYGRPYSSGFNSYDGFSATGELGPFSLYFRGELQHAPSYEGYNLPLTQSLSLLDGITYNAPNNLFGGLNAPQPTIPAGPVPAANRFRVLQATASAHVLGHEISFGKADSWLGPGVGGAMAWSNNAENMYAFRFNRVEPLHIPVVSWLLGNVRYDFMIGSLQGHTYPRHPYAHSEKIDFAPTKNFQLGFQRTIIFGGQGHAPITLHTFLKGFFDVNDTSPAEKYSRADPGARFSAFSFSYRLPFLRNIATLYADSVTHDDVFPISAPRRAAWRPGIYITRLPFMPKVDLRVEGAYTDYVTSRSVLGRGVYFEDIQRQGYTSNGNIMGDWMGREGKGGQAWVTYHLSGNETITAQYLRKKTSKSFIEGGTTQDIFRIDVIKRLKRDVELNAWFQEERWKAPIWKAGPQSSTTGAFQVTWYPKLKSGFDRH</sequence>